<keyword evidence="2" id="KW-1185">Reference proteome</keyword>
<gene>
    <name evidence="1" type="ORF">BG011_003136</name>
</gene>
<name>A0A9P6UA19_9FUNG</name>
<dbReference type="OrthoDB" id="2386345at2759"/>
<sequence>MALDIEEIRYLCAIRVEDHIPAVEQLQKYCHRIRHLELVNATTEYHRIINLTNLKTLTFDVEESLVRDWGLRRMMVKRSKRTLQRVELSLTNVKLDRSAWNEIVNFAKVDVLRMKNGVTLNLHLSDFFKVISLVSELHLTYLSLPWTAMDLRSMEKGLPRLQHIDFYNVGTSDDVLLELLLRSRSLVSMIWINRSNSDPTGTAASVGAELIRRFGDRYWPRLRTLILNGCFCTSDEGLATILRSMAPAETLGLEDSVFGPRSFYALMNGDHMGSLRVLNLCHARGVQSLHVLGILVSAPMLEQFMAPSIYVEDIIHKKRWVCTRLKTLVVGIKTRDYSDRNSRAWRELTWRDRYDVEDAKVLWSADLMEALSRLEQLEVLDLRLHWWCSFNAFELDLTVRGESLTKLGTLSRLRRFLFNTAKVAHEEDVEWMMQHWPRLTCIHGNLSCPSQVDTKLMDIFKQHDMCFERHCKNAKHNGNDRGTRNCNSEDDTPWGIIDYSDAMRTFHGL</sequence>
<protein>
    <recommendedName>
        <fullName evidence="3">RNI-like protein</fullName>
    </recommendedName>
</protein>
<reference evidence="1" key="1">
    <citation type="journal article" date="2020" name="Fungal Divers.">
        <title>Resolving the Mortierellaceae phylogeny through synthesis of multi-gene phylogenetics and phylogenomics.</title>
        <authorList>
            <person name="Vandepol N."/>
            <person name="Liber J."/>
            <person name="Desiro A."/>
            <person name="Na H."/>
            <person name="Kennedy M."/>
            <person name="Barry K."/>
            <person name="Grigoriev I.V."/>
            <person name="Miller A.N."/>
            <person name="O'Donnell K."/>
            <person name="Stajich J.E."/>
            <person name="Bonito G."/>
        </authorList>
    </citation>
    <scope>NUCLEOTIDE SEQUENCE</scope>
    <source>
        <strain evidence="1">KOD948</strain>
    </source>
</reference>
<evidence type="ECO:0000313" key="1">
    <source>
        <dbReference type="EMBL" id="KAG0266149.1"/>
    </source>
</evidence>
<dbReference type="EMBL" id="JAAAJA010000021">
    <property type="protein sequence ID" value="KAG0266149.1"/>
    <property type="molecule type" value="Genomic_DNA"/>
</dbReference>
<accession>A0A9P6UA19</accession>
<dbReference type="AlphaFoldDB" id="A0A9P6UA19"/>
<organism evidence="1 2">
    <name type="scientific">Mortierella polycephala</name>
    <dbReference type="NCBI Taxonomy" id="41804"/>
    <lineage>
        <taxon>Eukaryota</taxon>
        <taxon>Fungi</taxon>
        <taxon>Fungi incertae sedis</taxon>
        <taxon>Mucoromycota</taxon>
        <taxon>Mortierellomycotina</taxon>
        <taxon>Mortierellomycetes</taxon>
        <taxon>Mortierellales</taxon>
        <taxon>Mortierellaceae</taxon>
        <taxon>Mortierella</taxon>
    </lineage>
</organism>
<comment type="caution">
    <text evidence="1">The sequence shown here is derived from an EMBL/GenBank/DDBJ whole genome shotgun (WGS) entry which is preliminary data.</text>
</comment>
<dbReference type="SUPFAM" id="SSF52047">
    <property type="entry name" value="RNI-like"/>
    <property type="match status" value="1"/>
</dbReference>
<dbReference type="Proteomes" id="UP000726737">
    <property type="component" value="Unassembled WGS sequence"/>
</dbReference>
<proteinExistence type="predicted"/>
<evidence type="ECO:0000313" key="2">
    <source>
        <dbReference type="Proteomes" id="UP000726737"/>
    </source>
</evidence>
<dbReference type="Gene3D" id="3.80.10.10">
    <property type="entry name" value="Ribonuclease Inhibitor"/>
    <property type="match status" value="1"/>
</dbReference>
<evidence type="ECO:0008006" key="3">
    <source>
        <dbReference type="Google" id="ProtNLM"/>
    </source>
</evidence>
<dbReference type="InterPro" id="IPR032675">
    <property type="entry name" value="LRR_dom_sf"/>
</dbReference>